<protein>
    <recommendedName>
        <fullName evidence="3">Band 7 domain-containing protein</fullName>
    </recommendedName>
</protein>
<name>A0ABP0SQ43_9DINO</name>
<organism evidence="4 5">
    <name type="scientific">Durusdinium trenchii</name>
    <dbReference type="NCBI Taxonomy" id="1381693"/>
    <lineage>
        <taxon>Eukaryota</taxon>
        <taxon>Sar</taxon>
        <taxon>Alveolata</taxon>
        <taxon>Dinophyceae</taxon>
        <taxon>Suessiales</taxon>
        <taxon>Symbiodiniaceae</taxon>
        <taxon>Durusdinium</taxon>
    </lineage>
</organism>
<feature type="transmembrane region" description="Helical" evidence="2">
    <location>
        <begin position="6"/>
        <end position="35"/>
    </location>
</feature>
<gene>
    <name evidence="4" type="ORF">CCMP2556_LOCUS52932</name>
</gene>
<dbReference type="EMBL" id="CAXAMN010028027">
    <property type="protein sequence ID" value="CAK9114501.1"/>
    <property type="molecule type" value="Genomic_DNA"/>
</dbReference>
<keyword evidence="2" id="KW-1133">Transmembrane helix</keyword>
<feature type="region of interest" description="Disordered" evidence="1">
    <location>
        <begin position="262"/>
        <end position="281"/>
    </location>
</feature>
<proteinExistence type="predicted"/>
<feature type="domain" description="Band 7" evidence="3">
    <location>
        <begin position="380"/>
        <end position="493"/>
    </location>
</feature>
<dbReference type="Proteomes" id="UP001642484">
    <property type="component" value="Unassembled WGS sequence"/>
</dbReference>
<dbReference type="InterPro" id="IPR039059">
    <property type="entry name" value="MVP"/>
</dbReference>
<evidence type="ECO:0000313" key="4">
    <source>
        <dbReference type="EMBL" id="CAK9114501.1"/>
    </source>
</evidence>
<evidence type="ECO:0000256" key="1">
    <source>
        <dbReference type="SAM" id="MobiDB-lite"/>
    </source>
</evidence>
<dbReference type="InterPro" id="IPR036013">
    <property type="entry name" value="Band_7/SPFH_dom_sf"/>
</dbReference>
<evidence type="ECO:0000256" key="2">
    <source>
        <dbReference type="SAM" id="Phobius"/>
    </source>
</evidence>
<dbReference type="Pfam" id="PF01145">
    <property type="entry name" value="Band_7"/>
    <property type="match status" value="1"/>
</dbReference>
<dbReference type="Gene3D" id="3.30.479.30">
    <property type="entry name" value="Band 7 domain"/>
    <property type="match status" value="1"/>
</dbReference>
<accession>A0ABP0SQ43</accession>
<keyword evidence="5" id="KW-1185">Reference proteome</keyword>
<keyword evidence="2" id="KW-0812">Transmembrane</keyword>
<dbReference type="PANTHER" id="PTHR14165">
    <property type="entry name" value="MAJOR VAULT PROTEIN"/>
    <property type="match status" value="1"/>
</dbReference>
<sequence>MGDNLAFTLVGGGCAAICLGLLIFIIVMLASITVVNEKQQILFILPTTKEVKNGPFTEIVWPHLNHEVRDAVQVELSEYAVLKHERTQELRHVPGPQFVFMGAYETLEGKRTKIVMQKQEYVRLIDKMTGEERVVAGPTTLVPNPLEEYPTGVETAIVIGAQNAVLVYNKTSGLKSLITEAGAFIPAPYEEILSEQQARLLEPLEYAVVKDLLTGEARNEVGPKLLQQGPYEEILATKQKMVLEKDEYLQLLDKKTGTERVLKGPDQVVPGPSEEAPGGGKQKAVFLTDQQAVVVLNRTSGQRRLETTNGVFIPEAYERVLEVRTKYLVLTHQAAVTRDVQGNLREISGADGSDAFFLQPYEELVQMQWSVYQPDSVDPVPKETVTMIDLRSQKMFYNVEVRTSDNVKMRIQGTLFWQVKNVLTMIAMTADPAGDVSQRARSGLIAAVSKATFATFMNEFGNITQQAFAAEATDPFYLSRGVELQSLEMTKYEMVDQETANILQLIIQESTNRINQLQQQESENDVKAAKLVADIELEKQRTSLITTQAANEKLQASLQGQAAGTELVESAVAFIDGLNETISEVTDRTSLYRLHQLLDSRNIDTSNLATGQAQLFLTPSNLNLQLRMANNEL</sequence>
<comment type="caution">
    <text evidence="4">The sequence shown here is derived from an EMBL/GenBank/DDBJ whole genome shotgun (WGS) entry which is preliminary data.</text>
</comment>
<keyword evidence="2" id="KW-0472">Membrane</keyword>
<dbReference type="PANTHER" id="PTHR14165:SF3">
    <property type="entry name" value="MAJOR VAULT PROTEIN"/>
    <property type="match status" value="1"/>
</dbReference>
<dbReference type="SUPFAM" id="SSF117892">
    <property type="entry name" value="Band 7/SPFH domain"/>
    <property type="match status" value="1"/>
</dbReference>
<evidence type="ECO:0000313" key="5">
    <source>
        <dbReference type="Proteomes" id="UP001642484"/>
    </source>
</evidence>
<evidence type="ECO:0000259" key="3">
    <source>
        <dbReference type="Pfam" id="PF01145"/>
    </source>
</evidence>
<dbReference type="InterPro" id="IPR001107">
    <property type="entry name" value="Band_7"/>
</dbReference>
<reference evidence="4 5" key="1">
    <citation type="submission" date="2024-02" db="EMBL/GenBank/DDBJ databases">
        <authorList>
            <person name="Chen Y."/>
            <person name="Shah S."/>
            <person name="Dougan E. K."/>
            <person name="Thang M."/>
            <person name="Chan C."/>
        </authorList>
    </citation>
    <scope>NUCLEOTIDE SEQUENCE [LARGE SCALE GENOMIC DNA]</scope>
</reference>